<dbReference type="AlphaFoldDB" id="A0A511MT98"/>
<keyword evidence="2" id="KW-1185">Reference proteome</keyword>
<name>A0A511MT98_9NOCA</name>
<reference evidence="1 2" key="1">
    <citation type="submission" date="2019-07" db="EMBL/GenBank/DDBJ databases">
        <title>Whole genome shotgun sequence of Nocardia ninae NBRC 108245.</title>
        <authorList>
            <person name="Hosoyama A."/>
            <person name="Uohara A."/>
            <person name="Ohji S."/>
            <person name="Ichikawa N."/>
        </authorList>
    </citation>
    <scope>NUCLEOTIDE SEQUENCE [LARGE SCALE GENOMIC DNA]</scope>
    <source>
        <strain evidence="1 2">NBRC 108245</strain>
    </source>
</reference>
<proteinExistence type="predicted"/>
<sequence length="105" mass="11181">MSQQAHVKFQDRTVEFDFTDDDGRTHTFAGNLSASFPAIERTDAKVDGDLDAPGVSAAVQGRVGTADTELEIMDNAGNTVKLTCQIDPKLPDAVEVRGAGTWAIS</sequence>
<organism evidence="1 2">
    <name type="scientific">Nocardia ninae NBRC 108245</name>
    <dbReference type="NCBI Taxonomy" id="1210091"/>
    <lineage>
        <taxon>Bacteria</taxon>
        <taxon>Bacillati</taxon>
        <taxon>Actinomycetota</taxon>
        <taxon>Actinomycetes</taxon>
        <taxon>Mycobacteriales</taxon>
        <taxon>Nocardiaceae</taxon>
        <taxon>Nocardia</taxon>
    </lineage>
</organism>
<comment type="caution">
    <text evidence="1">The sequence shown here is derived from an EMBL/GenBank/DDBJ whole genome shotgun (WGS) entry which is preliminary data.</text>
</comment>
<dbReference type="EMBL" id="BJXA01000116">
    <property type="protein sequence ID" value="GEM43815.1"/>
    <property type="molecule type" value="Genomic_DNA"/>
</dbReference>
<dbReference type="RefSeq" id="WP_147143086.1">
    <property type="nucleotide sequence ID" value="NZ_BJXA01000116.1"/>
</dbReference>
<dbReference type="Proteomes" id="UP000321424">
    <property type="component" value="Unassembled WGS sequence"/>
</dbReference>
<accession>A0A511MT98</accession>
<evidence type="ECO:0000313" key="2">
    <source>
        <dbReference type="Proteomes" id="UP000321424"/>
    </source>
</evidence>
<evidence type="ECO:0000313" key="1">
    <source>
        <dbReference type="EMBL" id="GEM43815.1"/>
    </source>
</evidence>
<protein>
    <submittedName>
        <fullName evidence="1">Uncharacterized protein</fullName>
    </submittedName>
</protein>
<gene>
    <name evidence="1" type="ORF">NN4_83340</name>
</gene>